<accession>A0AA88H0N4</accession>
<feature type="compositionally biased region" description="Basic and acidic residues" evidence="2">
    <location>
        <begin position="266"/>
        <end position="282"/>
    </location>
</feature>
<gene>
    <name evidence="3" type="ORF">C9374_003828</name>
</gene>
<proteinExistence type="predicted"/>
<feature type="compositionally biased region" description="Low complexity" evidence="2">
    <location>
        <begin position="532"/>
        <end position="542"/>
    </location>
</feature>
<feature type="compositionally biased region" description="Basic and acidic residues" evidence="2">
    <location>
        <begin position="137"/>
        <end position="152"/>
    </location>
</feature>
<feature type="region of interest" description="Disordered" evidence="2">
    <location>
        <begin position="1175"/>
        <end position="1195"/>
    </location>
</feature>
<feature type="compositionally biased region" description="Polar residues" evidence="2">
    <location>
        <begin position="477"/>
        <end position="501"/>
    </location>
</feature>
<feature type="compositionally biased region" description="Polar residues" evidence="2">
    <location>
        <begin position="57"/>
        <end position="112"/>
    </location>
</feature>
<feature type="region of interest" description="Disordered" evidence="2">
    <location>
        <begin position="730"/>
        <end position="776"/>
    </location>
</feature>
<organism evidence="3 4">
    <name type="scientific">Naegleria lovaniensis</name>
    <name type="common">Amoeba</name>
    <dbReference type="NCBI Taxonomy" id="51637"/>
    <lineage>
        <taxon>Eukaryota</taxon>
        <taxon>Discoba</taxon>
        <taxon>Heterolobosea</taxon>
        <taxon>Tetramitia</taxon>
        <taxon>Eutetramitia</taxon>
        <taxon>Vahlkampfiidae</taxon>
        <taxon>Naegleria</taxon>
    </lineage>
</organism>
<reference evidence="3 4" key="1">
    <citation type="journal article" date="2018" name="BMC Genomics">
        <title>The genome of Naegleria lovaniensis, the basis for a comparative approach to unravel pathogenicity factors of the human pathogenic amoeba N. fowleri.</title>
        <authorList>
            <person name="Liechti N."/>
            <person name="Schurch N."/>
            <person name="Bruggmann R."/>
            <person name="Wittwer M."/>
        </authorList>
    </citation>
    <scope>NUCLEOTIDE SEQUENCE [LARGE SCALE GENOMIC DNA]</scope>
    <source>
        <strain evidence="3 4">ATCC 30569</strain>
    </source>
</reference>
<dbReference type="Proteomes" id="UP000816034">
    <property type="component" value="Unassembled WGS sequence"/>
</dbReference>
<dbReference type="RefSeq" id="XP_044555958.1">
    <property type="nucleotide sequence ID" value="XM_044693399.1"/>
</dbReference>
<feature type="compositionally biased region" description="Basic and acidic residues" evidence="2">
    <location>
        <begin position="1147"/>
        <end position="1161"/>
    </location>
</feature>
<feature type="region of interest" description="Disordered" evidence="2">
    <location>
        <begin position="477"/>
        <end position="547"/>
    </location>
</feature>
<dbReference type="GeneID" id="68096283"/>
<comment type="caution">
    <text evidence="3">The sequence shown here is derived from an EMBL/GenBank/DDBJ whole genome shotgun (WGS) entry which is preliminary data.</text>
</comment>
<evidence type="ECO:0000313" key="4">
    <source>
        <dbReference type="Proteomes" id="UP000816034"/>
    </source>
</evidence>
<feature type="region of interest" description="Disordered" evidence="2">
    <location>
        <begin position="1043"/>
        <end position="1075"/>
    </location>
</feature>
<feature type="compositionally biased region" description="Polar residues" evidence="2">
    <location>
        <begin position="417"/>
        <end position="426"/>
    </location>
</feature>
<evidence type="ECO:0000313" key="3">
    <source>
        <dbReference type="EMBL" id="KAG2394064.1"/>
    </source>
</evidence>
<name>A0AA88H0N4_NAELO</name>
<feature type="coiled-coil region" evidence="1">
    <location>
        <begin position="672"/>
        <end position="726"/>
    </location>
</feature>
<protein>
    <submittedName>
        <fullName evidence="3">Uncharacterized protein</fullName>
    </submittedName>
</protein>
<feature type="region of interest" description="Disordered" evidence="2">
    <location>
        <begin position="233"/>
        <end position="282"/>
    </location>
</feature>
<evidence type="ECO:0000256" key="2">
    <source>
        <dbReference type="SAM" id="MobiDB-lite"/>
    </source>
</evidence>
<feature type="compositionally biased region" description="Low complexity" evidence="2">
    <location>
        <begin position="430"/>
        <end position="441"/>
    </location>
</feature>
<feature type="compositionally biased region" description="Low complexity" evidence="2">
    <location>
        <begin position="241"/>
        <end position="251"/>
    </location>
</feature>
<keyword evidence="1" id="KW-0175">Coiled coil</keyword>
<keyword evidence="4" id="KW-1185">Reference proteome</keyword>
<dbReference type="EMBL" id="PYSW02000001">
    <property type="protein sequence ID" value="KAG2394064.1"/>
    <property type="molecule type" value="Genomic_DNA"/>
</dbReference>
<sequence>MQQMPPASVGEKYPTQPIPSAEVDPIHEEDSFFVDNVYEDKHQASSSADTKKVSSSPTNPHSQQHIISANVLNISPIMPTNTTSVPTPSRKNNPSSKNEASLPKLSSLTQKPKSPYETRPQTAPPKKPVLQKTPSKPKPEEPTIVKPYYIDRKKPYDESKVKEFMKKKQQELIQQKVESKKAKEEAKIKKEQVLQKLEAYVQKVIVKPKKKSVSPKKKSKKIEVHQTVTTVENLLKKRSKTPPSTAIPPSSIRKEDKPKKKKTKKIGSDKKQHFEVENEEHTRPFSVPLNDQEMNVFHRTTQREFLYDNEIQQHRNIFIPSNNFQQQIHPPPSHKESKLVIVNTQPQGNTPDVQIHHPAHRFAWIEQQQQPRVLNDHPEDVDVAAESYQHKSQSTPPIIQQSVETNESSAPLFIMNKNRSPQNTETRLVHSISSISSSTHTQNPAIESDEEILQETETETFKSRYNFLGLEPTQPLSAAHLQSSPSPSKDTPQSKNSNSKVPSPIEISHHKTSPQNIIERLDLSRLHNNGNLSPRSSLSPRLMQPKSPTESEILFVINALARKSRKLQEAAAKKHETKDVSVQGVSEEISVHKLKDAQVNTTPQQTKNLEMDRQRTIMLEKKLEMEIKQEEESLSLLGKKAEMLITSSQQLYEDSFGDCTSSEDVISISTEYEERERKIEAMKMELKALRIKKKKQEAKLQQLIRSKRIEQKLREVKNELIMQDKKLGVSYDSETTSTDNDSILLSNSGRRRKLKKQQEQQVDGTPQPNIDEEGLKKRIESELKEQLTKKMEEDLVKKRKEEEEIIRRKLEEIEADRRRKDEEMKRKMEEELARKHEEIKRLEEQNNLKKRLEEESLRMKMEELKKQEELLKQKERDLLLRKQEEDLRRQKEEAEHKKEIERQIRQALEQEMKMKKEHEEALLKQLEEEQNLRRKHEQALQQKIQEEANLKKQLEENILCRKKMDDETLLRQKALEQEELLRRNAEKEEALKKKLAQEEILRKQIELELEISKKKELELQRQQEDQTKMQQLMLEEEKLRSMLENEEKKRKTLEQLAQKQKEDEEHLKSLLETERLTSKRLEQQVNESRMRLEEQERLVKLKEEQMKHKQLEQDEKLRKEIEQATKQKEQELKRKIEEEFKQREEHYRQQLFKKPENKEASVETETVYEDVKNNKWSTEEITDEDQQNLSEIEDHQPVDDAEVVNEEVVEEVDTSVTLSTELSSTVDDKQNDHNISISSNEFEKEEFTTEHDVVSNKLTNVFDDTVPTPPSRNIEDDLASLDSLNSSFNSSFNSPEQNTDVLPAHSVLLKEFDNSEHGEEEESFDDHYIDNHDIHLIDKELDHIDGDDDNIFASNIEPKDDDTNFQVFTKLGSAPVLKEAQKSTSVIQTKEYIETLVNSFVNASGVEAFKTVGAVCPLIERSILESSAKPNQDAFDLLILETFNTYITEYNSIIQSEHAANAFKGHIFGRVEESTRKRKTIYNKVPDMSPLDFAFERLMIAYEFSKNEKFVDHTLLDIENEYLPKHSIPLIPGVVQPLEKWKSTNYEEEFVKTFITDQLFDELLLDTAQSLFNVFE</sequence>
<feature type="compositionally biased region" description="Low complexity" evidence="2">
    <location>
        <begin position="44"/>
        <end position="56"/>
    </location>
</feature>
<feature type="compositionally biased region" description="Polar residues" evidence="2">
    <location>
        <begin position="732"/>
        <end position="748"/>
    </location>
</feature>
<feature type="region of interest" description="Disordered" evidence="2">
    <location>
        <begin position="1"/>
        <end position="152"/>
    </location>
</feature>
<feature type="coiled-coil region" evidence="1">
    <location>
        <begin position="165"/>
        <end position="203"/>
    </location>
</feature>
<evidence type="ECO:0000256" key="1">
    <source>
        <dbReference type="SAM" id="Coils"/>
    </source>
</evidence>
<feature type="region of interest" description="Disordered" evidence="2">
    <location>
        <begin position="1147"/>
        <end position="1166"/>
    </location>
</feature>
<feature type="region of interest" description="Disordered" evidence="2">
    <location>
        <begin position="417"/>
        <end position="446"/>
    </location>
</feature>